<dbReference type="InParanoid" id="A0A6C2YI75"/>
<dbReference type="Proteomes" id="UP000464378">
    <property type="component" value="Chromosome"/>
</dbReference>
<sequence>MIVSTDRHDSRNRSGIVAVSILRNFALDLGVRIDHDCDILTRLLPALPPD</sequence>
<protein>
    <submittedName>
        <fullName evidence="1">Uncharacterized protein</fullName>
    </submittedName>
</protein>
<evidence type="ECO:0000313" key="2">
    <source>
        <dbReference type="Proteomes" id="UP000464378"/>
    </source>
</evidence>
<proteinExistence type="predicted"/>
<organism evidence="1">
    <name type="scientific">Tuwongella immobilis</name>
    <dbReference type="NCBI Taxonomy" id="692036"/>
    <lineage>
        <taxon>Bacteria</taxon>
        <taxon>Pseudomonadati</taxon>
        <taxon>Planctomycetota</taxon>
        <taxon>Planctomycetia</taxon>
        <taxon>Gemmatales</taxon>
        <taxon>Gemmataceae</taxon>
        <taxon>Tuwongella</taxon>
    </lineage>
</organism>
<gene>
    <name evidence="1" type="ORF">GMBLW1_31170</name>
</gene>
<dbReference type="AlphaFoldDB" id="A0A6C2YI75"/>
<keyword evidence="2" id="KW-1185">Reference proteome</keyword>
<name>A0A6C2YI75_9BACT</name>
<reference evidence="1" key="1">
    <citation type="submission" date="2019-04" db="EMBL/GenBank/DDBJ databases">
        <authorList>
            <consortium name="Science for Life Laboratories"/>
        </authorList>
    </citation>
    <scope>NUCLEOTIDE SEQUENCE</scope>
    <source>
        <strain evidence="1">MBLW1</strain>
    </source>
</reference>
<evidence type="ECO:0000313" key="1">
    <source>
        <dbReference type="EMBL" id="VIP00843.1"/>
    </source>
</evidence>
<dbReference type="EMBL" id="LR593887">
    <property type="protein sequence ID" value="VTR97104.1"/>
    <property type="molecule type" value="Genomic_DNA"/>
</dbReference>
<dbReference type="KEGG" id="tim:GMBLW1_31170"/>
<dbReference type="EMBL" id="LR586016">
    <property type="protein sequence ID" value="VIP00843.1"/>
    <property type="molecule type" value="Genomic_DNA"/>
</dbReference>
<accession>A0A6C2YI75</accession>